<accession>A0A1I1M784</accession>
<proteinExistence type="predicted"/>
<gene>
    <name evidence="1" type="ORF">SAMN04488094_10953</name>
</gene>
<sequence>MNSVIVISPDELRSIIAEVVREAMQTTVEPEVWLPVPNVAHRLGKSEKTIRNWLGDGRFTRYSGGDGKPYLISSLEVEALSRSASSSPDAS</sequence>
<reference evidence="1 2" key="1">
    <citation type="submission" date="2016-10" db="EMBL/GenBank/DDBJ databases">
        <authorList>
            <person name="de Groot N.N."/>
        </authorList>
    </citation>
    <scope>NUCLEOTIDE SEQUENCE [LARGE SCALE GENOMIC DNA]</scope>
    <source>
        <strain evidence="1 2">DSM 19548</strain>
    </source>
</reference>
<dbReference type="STRING" id="441112.SAMN04488094_10953"/>
<keyword evidence="2" id="KW-1185">Reference proteome</keyword>
<evidence type="ECO:0008006" key="3">
    <source>
        <dbReference type="Google" id="ProtNLM"/>
    </source>
</evidence>
<protein>
    <recommendedName>
        <fullName evidence="3">Helix-turn-helix domain-containing protein</fullName>
    </recommendedName>
</protein>
<evidence type="ECO:0000313" key="2">
    <source>
        <dbReference type="Proteomes" id="UP000198728"/>
    </source>
</evidence>
<dbReference type="RefSeq" id="WP_143089881.1">
    <property type="nucleotide sequence ID" value="NZ_FOLG01000009.1"/>
</dbReference>
<dbReference type="EMBL" id="FOLG01000009">
    <property type="protein sequence ID" value="SFC77530.1"/>
    <property type="molecule type" value="Genomic_DNA"/>
</dbReference>
<name>A0A1I1M784_9RHOB</name>
<organism evidence="1 2">
    <name type="scientific">Tropicimonas isoalkanivorans</name>
    <dbReference type="NCBI Taxonomy" id="441112"/>
    <lineage>
        <taxon>Bacteria</taxon>
        <taxon>Pseudomonadati</taxon>
        <taxon>Pseudomonadota</taxon>
        <taxon>Alphaproteobacteria</taxon>
        <taxon>Rhodobacterales</taxon>
        <taxon>Roseobacteraceae</taxon>
        <taxon>Tropicimonas</taxon>
    </lineage>
</organism>
<dbReference type="Proteomes" id="UP000198728">
    <property type="component" value="Unassembled WGS sequence"/>
</dbReference>
<dbReference type="AlphaFoldDB" id="A0A1I1M784"/>
<evidence type="ECO:0000313" key="1">
    <source>
        <dbReference type="EMBL" id="SFC77530.1"/>
    </source>
</evidence>
<dbReference type="OrthoDB" id="7874270at2"/>